<evidence type="ECO:0000313" key="3">
    <source>
        <dbReference type="EMBL" id="APG24511.1"/>
    </source>
</evidence>
<dbReference type="GO" id="GO:0003677">
    <property type="term" value="F:DNA binding"/>
    <property type="evidence" value="ECO:0007669"/>
    <property type="project" value="InterPro"/>
</dbReference>
<dbReference type="Pfam" id="PF00271">
    <property type="entry name" value="Helicase_C"/>
    <property type="match status" value="1"/>
</dbReference>
<dbReference type="REBASE" id="165824">
    <property type="entry name" value="Pac3247ORF5290P"/>
</dbReference>
<reference evidence="3 4" key="1">
    <citation type="journal article" date="2017" name="Genome Announc.">
        <title>Complete Genome Sequences of Two Acetylene-Fermenting Pelobacter acetylenicus Strains.</title>
        <authorList>
            <person name="Sutton J.M."/>
            <person name="Baesman S.M."/>
            <person name="Fierst J.L."/>
            <person name="Poret-Peterson A.T."/>
            <person name="Oremland R.S."/>
            <person name="Dunlap D.S."/>
            <person name="Akob D.M."/>
        </authorList>
    </citation>
    <scope>NUCLEOTIDE SEQUENCE [LARGE SCALE GENOMIC DNA]</scope>
    <source>
        <strain evidence="3 4">DSM 3247</strain>
    </source>
</reference>
<dbReference type="GO" id="GO:0005524">
    <property type="term" value="F:ATP binding"/>
    <property type="evidence" value="ECO:0007669"/>
    <property type="project" value="InterPro"/>
</dbReference>
<feature type="domain" description="Helicase C-terminal" evidence="2">
    <location>
        <begin position="553"/>
        <end position="695"/>
    </location>
</feature>
<proteinExistence type="predicted"/>
<sequence length="1048" mass="118050">MWGSVVSGQFPHGIYDALIDEYLSDALAKHPELRSVFGKIVPEEQPGRYSAFVAKVLEQALREESDPEKRLALCNRILAQVAQDPGKEHLEKHRLAPREKPLLLEITPPNYGKSGIPRPHTPLAESSLFTGSPQEPQLAHELLQEMGSADGVDILVSFIKWSGLRLLLPAFEDLRDRQVPVRLITTSYMGASDAPAVEWLARLPNVEVRVSYDTERTRLHAKAYHFKRNSGFSTAYIGSANMSQAAITSGLEWNLKVTAQDMAHILEKFSVEFETYWNSREFVSFDPARPELFRAAIARGKNGNTNGPAVFFDLRPHPFQERILEALERERTSHGRWRNLVIAATGTGKTVVAAFDFKRFFDQKQKQARLLFVAHRQEILQQARTTFAHVLRDQNFGELQVGQFQATRLEHLFCSVGMLNSRRLWEQVGSGFYDYIVADEAHHGTASSYRALFDHFAPQILLGLTATPERMDGDNVAADFGNRFAAEIRLPEALEEKLLCPFHYFGVADPIAINGEQFWRNGKYDASALENVYVLDSVRAKQRVDAIIAALHRYEPDLTALKGIGFCVTIKHAEFMAESFTSLGIPAAAFVSGVDGDRCRELLADLKSGRLTFLFTVDKLSEGVDVPEVNTVLFLRPTESLTVFLQQLGRGLRHAPGKDCLTVLDFVGQAHRRYRVDTKLKALLPRHRFSIDKEVEQDFPHLPAGCSIQLDRLSRQYVLENIKENLGRLAVQVPDRLQTFSSESGQELTFGNFIRYHDYEPEVLLARESWSGWKAKAQLAPIPADPDLARLKKTLLRASFINGPAELTRLRQVLAKVAQGAIDEALAVAGDAVMSVYYRLWGDKGSKLGIASLDDAFRRLARNPSILADLDEILAWSQDTTEVSGLIPQLPIACPLELHAHYGGKEIQAVFGRANLDTAGQTGVGSFHFADVKTYVLLVTFQKTEKEFSPSTMYADYPISRELMHWESQANTAQHHTDGQNLIHHRERGYTILVFARDQKRRNGVTVPFTYLGPVDMVRYESDRPIKMVWRLRYPMPVEMFEDNRRGG</sequence>
<dbReference type="InterPro" id="IPR052511">
    <property type="entry name" value="ATP-dep_Helicase"/>
</dbReference>
<dbReference type="SMART" id="SM00490">
    <property type="entry name" value="HELICc"/>
    <property type="match status" value="1"/>
</dbReference>
<name>A0A1L3GEY2_SYNAC</name>
<dbReference type="SUPFAM" id="SSF56024">
    <property type="entry name" value="Phospholipase D/nuclease"/>
    <property type="match status" value="1"/>
</dbReference>
<gene>
    <name evidence="3" type="ORF">A7E75_05290</name>
</gene>
<dbReference type="CDD" id="cd09203">
    <property type="entry name" value="PLDc_N_DEXD_b1"/>
    <property type="match status" value="1"/>
</dbReference>
<dbReference type="InterPro" id="IPR001650">
    <property type="entry name" value="Helicase_C-like"/>
</dbReference>
<feature type="domain" description="Helicase ATP-binding" evidence="1">
    <location>
        <begin position="330"/>
        <end position="468"/>
    </location>
</feature>
<dbReference type="PROSITE" id="PS51192">
    <property type="entry name" value="HELICASE_ATP_BIND_1"/>
    <property type="match status" value="1"/>
</dbReference>
<protein>
    <submittedName>
        <fullName evidence="3">NgoFVII family restriction endonuclease</fullName>
    </submittedName>
</protein>
<dbReference type="AlphaFoldDB" id="A0A1L3GEY2"/>
<dbReference type="PANTHER" id="PTHR47962">
    <property type="entry name" value="ATP-DEPENDENT HELICASE LHR-RELATED-RELATED"/>
    <property type="match status" value="1"/>
</dbReference>
<evidence type="ECO:0000259" key="2">
    <source>
        <dbReference type="PROSITE" id="PS51194"/>
    </source>
</evidence>
<dbReference type="Pfam" id="PF13091">
    <property type="entry name" value="PLDc_2"/>
    <property type="match status" value="1"/>
</dbReference>
<keyword evidence="3" id="KW-0378">Hydrolase</keyword>
<dbReference type="SUPFAM" id="SSF52540">
    <property type="entry name" value="P-loop containing nucleoside triphosphate hydrolases"/>
    <property type="match status" value="1"/>
</dbReference>
<dbReference type="InterPro" id="IPR021835">
    <property type="entry name" value="DUF3427"/>
</dbReference>
<dbReference type="GO" id="GO:0004519">
    <property type="term" value="F:endonuclease activity"/>
    <property type="evidence" value="ECO:0007669"/>
    <property type="project" value="UniProtKB-KW"/>
</dbReference>
<dbReference type="Gene3D" id="3.30.870.10">
    <property type="entry name" value="Endonuclease Chain A"/>
    <property type="match status" value="1"/>
</dbReference>
<evidence type="ECO:0000259" key="1">
    <source>
        <dbReference type="PROSITE" id="PS51192"/>
    </source>
</evidence>
<keyword evidence="3" id="KW-0255">Endonuclease</keyword>
<dbReference type="InterPro" id="IPR027417">
    <property type="entry name" value="P-loop_NTPase"/>
</dbReference>
<dbReference type="InterPro" id="IPR014001">
    <property type="entry name" value="Helicase_ATP-bd"/>
</dbReference>
<dbReference type="CDD" id="cd18032">
    <property type="entry name" value="DEXHc_RE_I_III_res"/>
    <property type="match status" value="1"/>
</dbReference>
<dbReference type="EMBL" id="CP015518">
    <property type="protein sequence ID" value="APG24511.1"/>
    <property type="molecule type" value="Genomic_DNA"/>
</dbReference>
<dbReference type="Pfam" id="PF04851">
    <property type="entry name" value="ResIII"/>
    <property type="match status" value="1"/>
</dbReference>
<dbReference type="PANTHER" id="PTHR47962:SF7">
    <property type="entry name" value="MITOCHONDRIAL ATP-DEPENDENT HELICASE IRC3-RELATED"/>
    <property type="match status" value="1"/>
</dbReference>
<dbReference type="STRING" id="29542.A6070_13935"/>
<dbReference type="Pfam" id="PF11907">
    <property type="entry name" value="DUF3427"/>
    <property type="match status" value="1"/>
</dbReference>
<keyword evidence="3" id="KW-0540">Nuclease</keyword>
<evidence type="ECO:0000313" key="4">
    <source>
        <dbReference type="Proteomes" id="UP000182264"/>
    </source>
</evidence>
<dbReference type="CDD" id="cd18799">
    <property type="entry name" value="SF2_C_EcoAI-like"/>
    <property type="match status" value="1"/>
</dbReference>
<dbReference type="PROSITE" id="PS51194">
    <property type="entry name" value="HELICASE_CTER"/>
    <property type="match status" value="1"/>
</dbReference>
<keyword evidence="4" id="KW-1185">Reference proteome</keyword>
<dbReference type="InterPro" id="IPR025202">
    <property type="entry name" value="PLD-like_dom"/>
</dbReference>
<accession>A0A1L3GEY2</accession>
<dbReference type="Gene3D" id="3.40.50.300">
    <property type="entry name" value="P-loop containing nucleotide triphosphate hydrolases"/>
    <property type="match status" value="2"/>
</dbReference>
<dbReference type="SMART" id="SM00487">
    <property type="entry name" value="DEXDc"/>
    <property type="match status" value="1"/>
</dbReference>
<dbReference type="Proteomes" id="UP000182264">
    <property type="component" value="Chromosome"/>
</dbReference>
<dbReference type="GO" id="GO:0016887">
    <property type="term" value="F:ATP hydrolysis activity"/>
    <property type="evidence" value="ECO:0007669"/>
    <property type="project" value="TreeGrafter"/>
</dbReference>
<dbReference type="InterPro" id="IPR006935">
    <property type="entry name" value="Helicase/UvrB_N"/>
</dbReference>
<organism evidence="3 4">
    <name type="scientific">Syntrophotalea acetylenica</name>
    <name type="common">Pelobacter acetylenicus</name>
    <dbReference type="NCBI Taxonomy" id="29542"/>
    <lineage>
        <taxon>Bacteria</taxon>
        <taxon>Pseudomonadati</taxon>
        <taxon>Thermodesulfobacteriota</taxon>
        <taxon>Desulfuromonadia</taxon>
        <taxon>Desulfuromonadales</taxon>
        <taxon>Syntrophotaleaceae</taxon>
        <taxon>Syntrophotalea</taxon>
    </lineage>
</organism>